<name>A0A1T5DC91_9SPHI</name>
<keyword evidence="2" id="KW-1185">Reference proteome</keyword>
<sequence length="332" mass="37577">MVDGSLLVVRLEDSSGMKRISVLTCICLLITDLVIAQDGRKNIANGFNKLDSVSTAEGVEAIVSQVDKRYVKFRVSTSLNFELDHCKSLGDINQFKAISKADFDKNGYTDLLVVGIVDKIPTILTLMGSSENKISVNILSRWRSRRCSIAKAVTEDEDTFIELKYFRPYSQMPDSAKLIFKFGDFVEYNPKTRRYNVEKIEYKFNDAFALEINTNRKASLKATEYNTLRSDYFNAKYIGRIDVARYEELLSILDYSDFPSLQNQYDIGGSHFSSGILKITYNNGLVKIIVDHGLIGTFALNRIHDKMVAIRTNQEWKLEAPKALIPLPSVSN</sequence>
<dbReference type="STRING" id="572036.SAMN05661099_2281"/>
<protein>
    <submittedName>
        <fullName evidence="1">Uncharacterized protein</fullName>
    </submittedName>
</protein>
<dbReference type="EMBL" id="FUYR01000002">
    <property type="protein sequence ID" value="SKB69130.1"/>
    <property type="molecule type" value="Genomic_DNA"/>
</dbReference>
<accession>A0A1T5DC91</accession>
<reference evidence="2" key="1">
    <citation type="submission" date="2017-02" db="EMBL/GenBank/DDBJ databases">
        <authorList>
            <person name="Varghese N."/>
            <person name="Submissions S."/>
        </authorList>
    </citation>
    <scope>NUCLEOTIDE SEQUENCE [LARGE SCALE GENOMIC DNA]</scope>
    <source>
        <strain evidence="2">DSM 22385</strain>
    </source>
</reference>
<gene>
    <name evidence="1" type="ORF">SAMN05661099_2281</name>
</gene>
<dbReference type="Proteomes" id="UP000189981">
    <property type="component" value="Unassembled WGS sequence"/>
</dbReference>
<organism evidence="1 2">
    <name type="scientific">Daejeonella lutea</name>
    <dbReference type="NCBI Taxonomy" id="572036"/>
    <lineage>
        <taxon>Bacteria</taxon>
        <taxon>Pseudomonadati</taxon>
        <taxon>Bacteroidota</taxon>
        <taxon>Sphingobacteriia</taxon>
        <taxon>Sphingobacteriales</taxon>
        <taxon>Sphingobacteriaceae</taxon>
        <taxon>Daejeonella</taxon>
    </lineage>
</organism>
<proteinExistence type="predicted"/>
<dbReference type="AlphaFoldDB" id="A0A1T5DC91"/>
<evidence type="ECO:0000313" key="1">
    <source>
        <dbReference type="EMBL" id="SKB69130.1"/>
    </source>
</evidence>
<evidence type="ECO:0000313" key="2">
    <source>
        <dbReference type="Proteomes" id="UP000189981"/>
    </source>
</evidence>